<dbReference type="AlphaFoldDB" id="A0A0G4FTA3"/>
<dbReference type="PhylomeDB" id="A0A0G4FTA3"/>
<name>A0A0G4FTA3_9ALVE</name>
<proteinExistence type="predicted"/>
<reference evidence="2" key="1">
    <citation type="submission" date="2014-11" db="EMBL/GenBank/DDBJ databases">
        <authorList>
            <person name="Otto D Thomas"/>
            <person name="Naeem Raeece"/>
        </authorList>
    </citation>
    <scope>NUCLEOTIDE SEQUENCE</scope>
</reference>
<protein>
    <submittedName>
        <fullName evidence="2">Uncharacterized protein</fullName>
    </submittedName>
</protein>
<evidence type="ECO:0000313" key="2">
    <source>
        <dbReference type="EMBL" id="CEM17588.1"/>
    </source>
</evidence>
<accession>A0A0G4FTA3</accession>
<dbReference type="EMBL" id="CDMZ01000595">
    <property type="protein sequence ID" value="CEM17588.1"/>
    <property type="molecule type" value="Genomic_DNA"/>
</dbReference>
<sequence length="117" mass="12581">MIETQAEKRARKKAEEAAAKAAAAAQADGQEIIVLSRKDLQSLIDSSIQKGIQQEMAALAPSLSTALVVPSSIVALSPKADEEEEEAPFAPVLSSYRYVKVDFAAVPQIKEKDNIKE</sequence>
<dbReference type="VEuPathDB" id="CryptoDB:Cvel_3695"/>
<feature type="compositionally biased region" description="Basic and acidic residues" evidence="1">
    <location>
        <begin position="1"/>
        <end position="18"/>
    </location>
</feature>
<feature type="region of interest" description="Disordered" evidence="1">
    <location>
        <begin position="1"/>
        <end position="26"/>
    </location>
</feature>
<organism evidence="2">
    <name type="scientific">Chromera velia CCMP2878</name>
    <dbReference type="NCBI Taxonomy" id="1169474"/>
    <lineage>
        <taxon>Eukaryota</taxon>
        <taxon>Sar</taxon>
        <taxon>Alveolata</taxon>
        <taxon>Colpodellida</taxon>
        <taxon>Chromeraceae</taxon>
        <taxon>Chromera</taxon>
    </lineage>
</organism>
<evidence type="ECO:0000256" key="1">
    <source>
        <dbReference type="SAM" id="MobiDB-lite"/>
    </source>
</evidence>
<gene>
    <name evidence="2" type="ORF">Cvel_3695</name>
</gene>